<dbReference type="GO" id="GO:0032259">
    <property type="term" value="P:methylation"/>
    <property type="evidence" value="ECO:0007669"/>
    <property type="project" value="UniProtKB-KW"/>
</dbReference>
<keyword evidence="2" id="KW-0808">Transferase</keyword>
<reference evidence="3" key="1">
    <citation type="journal article" date="2023" name="IMA Fungus">
        <title>Comparative genomic study of the Penicillium genus elucidates a diverse pangenome and 15 lateral gene transfer events.</title>
        <authorList>
            <person name="Petersen C."/>
            <person name="Sorensen T."/>
            <person name="Nielsen M.R."/>
            <person name="Sondergaard T.E."/>
            <person name="Sorensen J.L."/>
            <person name="Fitzpatrick D.A."/>
            <person name="Frisvad J.C."/>
            <person name="Nielsen K.L."/>
        </authorList>
    </citation>
    <scope>NUCLEOTIDE SEQUENCE</scope>
    <source>
        <strain evidence="3">IBT 17514</strain>
    </source>
</reference>
<organism evidence="3 4">
    <name type="scientific">Penicillium malachiteum</name>
    <dbReference type="NCBI Taxonomy" id="1324776"/>
    <lineage>
        <taxon>Eukaryota</taxon>
        <taxon>Fungi</taxon>
        <taxon>Dikarya</taxon>
        <taxon>Ascomycota</taxon>
        <taxon>Pezizomycotina</taxon>
        <taxon>Eurotiomycetes</taxon>
        <taxon>Eurotiomycetidae</taxon>
        <taxon>Eurotiales</taxon>
        <taxon>Aspergillaceae</taxon>
        <taxon>Penicillium</taxon>
    </lineage>
</organism>
<dbReference type="InterPro" id="IPR007213">
    <property type="entry name" value="Ppm1/Ppm2/Tcmp"/>
</dbReference>
<dbReference type="GO" id="GO:0008168">
    <property type="term" value="F:methyltransferase activity"/>
    <property type="evidence" value="ECO:0007669"/>
    <property type="project" value="UniProtKB-KW"/>
</dbReference>
<keyword evidence="1" id="KW-0489">Methyltransferase</keyword>
<dbReference type="Proteomes" id="UP001215712">
    <property type="component" value="Unassembled WGS sequence"/>
</dbReference>
<name>A0AAD6HGX2_9EURO</name>
<dbReference type="PIRSF" id="PIRSF028177">
    <property type="entry name" value="Polyketide_synth_Omtfrase_TcmP"/>
    <property type="match status" value="1"/>
</dbReference>
<evidence type="ECO:0000256" key="1">
    <source>
        <dbReference type="ARBA" id="ARBA00022603"/>
    </source>
</evidence>
<evidence type="ECO:0008006" key="5">
    <source>
        <dbReference type="Google" id="ProtNLM"/>
    </source>
</evidence>
<dbReference type="AlphaFoldDB" id="A0AAD6HGX2"/>
<dbReference type="InterPro" id="IPR029063">
    <property type="entry name" value="SAM-dependent_MTases_sf"/>
</dbReference>
<dbReference type="Gene3D" id="3.40.50.150">
    <property type="entry name" value="Vaccinia Virus protein VP39"/>
    <property type="match status" value="1"/>
</dbReference>
<evidence type="ECO:0000313" key="4">
    <source>
        <dbReference type="Proteomes" id="UP001215712"/>
    </source>
</evidence>
<dbReference type="EMBL" id="JAQJAN010000012">
    <property type="protein sequence ID" value="KAJ5716069.1"/>
    <property type="molecule type" value="Genomic_DNA"/>
</dbReference>
<comment type="caution">
    <text evidence="3">The sequence shown here is derived from an EMBL/GenBank/DDBJ whole genome shotgun (WGS) entry which is preliminary data.</text>
</comment>
<evidence type="ECO:0000256" key="2">
    <source>
        <dbReference type="ARBA" id="ARBA00022679"/>
    </source>
</evidence>
<dbReference type="Pfam" id="PF04072">
    <property type="entry name" value="LCM"/>
    <property type="match status" value="1"/>
</dbReference>
<dbReference type="SUPFAM" id="SSF53335">
    <property type="entry name" value="S-adenosyl-L-methionine-dependent methyltransferases"/>
    <property type="match status" value="1"/>
</dbReference>
<evidence type="ECO:0000313" key="3">
    <source>
        <dbReference type="EMBL" id="KAJ5716069.1"/>
    </source>
</evidence>
<keyword evidence="4" id="KW-1185">Reference proteome</keyword>
<protein>
    <recommendedName>
        <fullName evidence="5">Leucine carboxyl methyltransferase</fullName>
    </recommendedName>
</protein>
<reference evidence="3" key="2">
    <citation type="submission" date="2023-01" db="EMBL/GenBank/DDBJ databases">
        <authorList>
            <person name="Petersen C."/>
        </authorList>
    </citation>
    <scope>NUCLEOTIDE SEQUENCE</scope>
    <source>
        <strain evidence="3">IBT 17514</strain>
    </source>
</reference>
<dbReference type="PANTHER" id="PTHR43619:SF2">
    <property type="entry name" value="S-ADENOSYL-L-METHIONINE-DEPENDENT METHYLTRANSFERASES SUPERFAMILY PROTEIN"/>
    <property type="match status" value="1"/>
</dbReference>
<gene>
    <name evidence="3" type="ORF">N7493_007980</name>
</gene>
<dbReference type="InterPro" id="IPR016874">
    <property type="entry name" value="TcmP-like"/>
</dbReference>
<accession>A0AAD6HGX2</accession>
<dbReference type="PANTHER" id="PTHR43619">
    <property type="entry name" value="S-ADENOSYL-L-METHIONINE-DEPENDENT METHYLTRANSFERASE YKTD-RELATED"/>
    <property type="match status" value="1"/>
</dbReference>
<sequence length="308" mass="35447">MALLYIKEEHRWPKVSIASSPHSDLTPETKIEVNLKGVARTCLLTLIARGYDNTFPRPILGDPYAKDVLEKLSIPAIPMTDFQKRSIVLRTYQFDLWTSSFLQKNSNATILHLACGFDSRMQRVQWGENTRWIDIDLPEVIHLRKQTQPTSFPDRDYSLLGVDVLDENWMLDLGDISGPVLVIMEGLLPYFREEEMNKLLQRICQTFPRGEMLFEGIGSAAIEFFNRSGWMNSVTDMRAKFQSSLDDPMVLEDLDPHLKLVESVPVIQASGVERFPLLTRIWMYLTSWSASARDSARLLRFRFGQEKT</sequence>
<proteinExistence type="predicted"/>